<reference evidence="1" key="1">
    <citation type="submission" date="2019-08" db="EMBL/GenBank/DDBJ databases">
        <authorList>
            <person name="Kucharzyk K."/>
            <person name="Murdoch R.W."/>
            <person name="Higgins S."/>
            <person name="Loffler F."/>
        </authorList>
    </citation>
    <scope>NUCLEOTIDE SEQUENCE</scope>
</reference>
<name>A0A645IRM0_9ZZZZ</name>
<gene>
    <name evidence="1" type="ORF">SDC9_201684</name>
</gene>
<accession>A0A645IRM0</accession>
<proteinExistence type="predicted"/>
<sequence length="99" mass="11277">MYLTSLIQSIFNKRYAKQDICVFQEIGTHLFNVLSHPREPILVVNNFCTLLLTQSDHRHFHQTALVLTAETGMWFHAVDENYAICPMGNLVHSDGSAIC</sequence>
<dbReference type="AlphaFoldDB" id="A0A645IRM0"/>
<organism evidence="1">
    <name type="scientific">bioreactor metagenome</name>
    <dbReference type="NCBI Taxonomy" id="1076179"/>
    <lineage>
        <taxon>unclassified sequences</taxon>
        <taxon>metagenomes</taxon>
        <taxon>ecological metagenomes</taxon>
    </lineage>
</organism>
<evidence type="ECO:0000313" key="1">
    <source>
        <dbReference type="EMBL" id="MPN54015.1"/>
    </source>
</evidence>
<dbReference type="EMBL" id="VSSQ01121790">
    <property type="protein sequence ID" value="MPN54015.1"/>
    <property type="molecule type" value="Genomic_DNA"/>
</dbReference>
<protein>
    <submittedName>
        <fullName evidence="1">Uncharacterized protein</fullName>
    </submittedName>
</protein>
<comment type="caution">
    <text evidence="1">The sequence shown here is derived from an EMBL/GenBank/DDBJ whole genome shotgun (WGS) entry which is preliminary data.</text>
</comment>